<feature type="region of interest" description="Disordered" evidence="1">
    <location>
        <begin position="274"/>
        <end position="360"/>
    </location>
</feature>
<evidence type="ECO:0000256" key="2">
    <source>
        <dbReference type="SAM" id="Phobius"/>
    </source>
</evidence>
<evidence type="ECO:0000256" key="1">
    <source>
        <dbReference type="SAM" id="MobiDB-lite"/>
    </source>
</evidence>
<feature type="compositionally biased region" description="Low complexity" evidence="1">
    <location>
        <begin position="66"/>
        <end position="80"/>
    </location>
</feature>
<proteinExistence type="predicted"/>
<feature type="compositionally biased region" description="Polar residues" evidence="1">
    <location>
        <begin position="1"/>
        <end position="18"/>
    </location>
</feature>
<feature type="compositionally biased region" description="Acidic residues" evidence="1">
    <location>
        <begin position="132"/>
        <end position="141"/>
    </location>
</feature>
<reference evidence="3 4" key="1">
    <citation type="submission" date="2019-12" db="EMBL/GenBank/DDBJ databases">
        <title>Draft genome sequence of the ascomycete Xylaria multiplex DSM 110363.</title>
        <authorList>
            <person name="Buettner E."/>
            <person name="Kellner H."/>
        </authorList>
    </citation>
    <scope>NUCLEOTIDE SEQUENCE [LARGE SCALE GENOMIC DNA]</scope>
    <source>
        <strain evidence="3 4">DSM 110363</strain>
    </source>
</reference>
<comment type="caution">
    <text evidence="3">The sequence shown here is derived from an EMBL/GenBank/DDBJ whole genome shotgun (WGS) entry which is preliminary data.</text>
</comment>
<evidence type="ECO:0000313" key="3">
    <source>
        <dbReference type="EMBL" id="KAF2968964.1"/>
    </source>
</evidence>
<feature type="compositionally biased region" description="Basic and acidic residues" evidence="1">
    <location>
        <begin position="274"/>
        <end position="286"/>
    </location>
</feature>
<sequence length="451" mass="47859">MSSSRQVPGQPGHSINRQATSTVSTGASTALPRPAVAQVQQRQRNDGQSPSLRDDGQQPLTDLDSWVEVASHPSSSSVSSIGEEIDTTGLQVIGSSYRPQRRRPHQQSSARADAGRTTGQAHVRAAGGSSQEEYDETESEEDHLLTSSTENVISGQAARQTPLRQVFSARVVDSDSSDEDDDDENATALGRRPTEPFRPQPNAFSHPPSHLLHRHSTSSTASQHGRRPSFNRRSHTRADRTANFMSPAYQADNDAALRASLTTLLSCAAAARSLPRDGEKELRERAPPVTSSQPVALRFAPESELIAPTAPAPPRGPAQPAQTRSTPSSPPEPVSGEKVKRAATLTTTSKPPRVTKKKKTAANEDTLISPTLLAWVVSAGVVVLVSVVGFGAGYVIGREVGRQETLNSLGSAGNLSAAAEGGNCGREVLRSSGGTLRRFRWGSGMGRSVVA</sequence>
<evidence type="ECO:0000313" key="4">
    <source>
        <dbReference type="Proteomes" id="UP000481858"/>
    </source>
</evidence>
<dbReference type="InParanoid" id="A0A7C8IVG9"/>
<keyword evidence="2" id="KW-0812">Transmembrane</keyword>
<keyword evidence="2" id="KW-1133">Transmembrane helix</keyword>
<dbReference type="Proteomes" id="UP000481858">
    <property type="component" value="Unassembled WGS sequence"/>
</dbReference>
<gene>
    <name evidence="3" type="ORF">GQX73_g4635</name>
</gene>
<feature type="compositionally biased region" description="Polar residues" evidence="1">
    <location>
        <begin position="145"/>
        <end position="163"/>
    </location>
</feature>
<dbReference type="AlphaFoldDB" id="A0A7C8IVG9"/>
<name>A0A7C8IVG9_9PEZI</name>
<dbReference type="OrthoDB" id="5413188at2759"/>
<keyword evidence="2" id="KW-0472">Membrane</keyword>
<keyword evidence="4" id="KW-1185">Reference proteome</keyword>
<feature type="compositionally biased region" description="Acidic residues" evidence="1">
    <location>
        <begin position="175"/>
        <end position="185"/>
    </location>
</feature>
<dbReference type="EMBL" id="WUBL01000043">
    <property type="protein sequence ID" value="KAF2968964.1"/>
    <property type="molecule type" value="Genomic_DNA"/>
</dbReference>
<accession>A0A7C8IVG9</accession>
<feature type="compositionally biased region" description="Low complexity" evidence="1">
    <location>
        <begin position="19"/>
        <end position="42"/>
    </location>
</feature>
<feature type="region of interest" description="Disordered" evidence="1">
    <location>
        <begin position="1"/>
        <end position="242"/>
    </location>
</feature>
<feature type="compositionally biased region" description="Basic residues" evidence="1">
    <location>
        <begin position="224"/>
        <end position="235"/>
    </location>
</feature>
<organism evidence="3 4">
    <name type="scientific">Xylaria multiplex</name>
    <dbReference type="NCBI Taxonomy" id="323545"/>
    <lineage>
        <taxon>Eukaryota</taxon>
        <taxon>Fungi</taxon>
        <taxon>Dikarya</taxon>
        <taxon>Ascomycota</taxon>
        <taxon>Pezizomycotina</taxon>
        <taxon>Sordariomycetes</taxon>
        <taxon>Xylariomycetidae</taxon>
        <taxon>Xylariales</taxon>
        <taxon>Xylariaceae</taxon>
        <taxon>Xylaria</taxon>
    </lineage>
</organism>
<protein>
    <recommendedName>
        <fullName evidence="5">REJ domain-containing protein</fullName>
    </recommendedName>
</protein>
<evidence type="ECO:0008006" key="5">
    <source>
        <dbReference type="Google" id="ProtNLM"/>
    </source>
</evidence>
<feature type="transmembrane region" description="Helical" evidence="2">
    <location>
        <begin position="372"/>
        <end position="396"/>
    </location>
</feature>